<dbReference type="OrthoDB" id="5903690at2759"/>
<dbReference type="OMA" id="FCIDDES"/>
<keyword evidence="4" id="KW-1185">Reference proteome</keyword>
<evidence type="ECO:0000313" key="4">
    <source>
        <dbReference type="Proteomes" id="UP000008068"/>
    </source>
</evidence>
<proteinExistence type="predicted"/>
<dbReference type="EMBL" id="GL379869">
    <property type="protein sequence ID" value="EGT58468.1"/>
    <property type="molecule type" value="Genomic_DNA"/>
</dbReference>
<dbReference type="InParanoid" id="G0NDT6"/>
<dbReference type="InterPro" id="IPR001810">
    <property type="entry name" value="F-box_dom"/>
</dbReference>
<dbReference type="PANTHER" id="PTHR21503:SF8">
    <property type="entry name" value="F-BOX ASSOCIATED DOMAIN-CONTAINING PROTEIN-RELATED"/>
    <property type="match status" value="1"/>
</dbReference>
<organism evidence="4">
    <name type="scientific">Caenorhabditis brenneri</name>
    <name type="common">Nematode worm</name>
    <dbReference type="NCBI Taxonomy" id="135651"/>
    <lineage>
        <taxon>Eukaryota</taxon>
        <taxon>Metazoa</taxon>
        <taxon>Ecdysozoa</taxon>
        <taxon>Nematoda</taxon>
        <taxon>Chromadorea</taxon>
        <taxon>Rhabditida</taxon>
        <taxon>Rhabditina</taxon>
        <taxon>Rhabditomorpha</taxon>
        <taxon>Rhabditoidea</taxon>
        <taxon>Rhabditidae</taxon>
        <taxon>Peloderinae</taxon>
        <taxon>Caenorhabditis</taxon>
    </lineage>
</organism>
<dbReference type="Pfam" id="PF00646">
    <property type="entry name" value="F-box"/>
    <property type="match status" value="1"/>
</dbReference>
<dbReference type="eggNOG" id="ENOG502TIVX">
    <property type="taxonomic scope" value="Eukaryota"/>
</dbReference>
<gene>
    <name evidence="3" type="ORF">CAEBREN_04550</name>
</gene>
<dbReference type="InterPro" id="IPR012885">
    <property type="entry name" value="F-box_Sdz-33"/>
</dbReference>
<feature type="domain" description="F-box" evidence="1">
    <location>
        <begin position="39"/>
        <end position="76"/>
    </location>
</feature>
<feature type="domain" description="Sdz-33 F-box" evidence="2">
    <location>
        <begin position="249"/>
        <end position="305"/>
    </location>
</feature>
<reference evidence="4" key="1">
    <citation type="submission" date="2011-07" db="EMBL/GenBank/DDBJ databases">
        <authorList>
            <consortium name="Caenorhabditis brenneri Sequencing and Analysis Consortium"/>
            <person name="Wilson R.K."/>
        </authorList>
    </citation>
    <scope>NUCLEOTIDE SEQUENCE [LARGE SCALE GENOMIC DNA]</scope>
    <source>
        <strain evidence="4">PB2801</strain>
    </source>
</reference>
<evidence type="ECO:0000259" key="1">
    <source>
        <dbReference type="Pfam" id="PF00646"/>
    </source>
</evidence>
<sequence length="392" mass="46600">MNKRQRIIRKKKILQLASKLKKRRLENSKDDVAEDRFPLLRLPILAIQNCIRFLTVFQFLDFSLLSKRAKTIASTIRRDEIGINFCIDDESRIHLIPRNFPNKEWLIEFEMNMNILKKLVPRKINGTTMLSTVRTNTITRANGEKKTFHRIILPQDDIIETMKWMTEHLCLVFRSPIQLMSIEHFFDPFILFFKWLHTFQQSIDCIHIDGTDISTKSLLFILNNFQIKKELDLYVELSDNSFEYTKPVNTHSLSIDLSQWNLKNILCSENSLIALSNSSLTPEDINCLIKHWIGGWNKNLFYLEFVRTVEHRDVEEEVFNIITKDIEWREHSEYSGRPTHLPWGNGTMRPMYNGRHVEIERSDGRLAAFAQVYQWTDGKWQHHFRFQAWDKK</sequence>
<accession>G0NDT6</accession>
<evidence type="ECO:0000313" key="3">
    <source>
        <dbReference type="EMBL" id="EGT58468.1"/>
    </source>
</evidence>
<dbReference type="Pfam" id="PF07735">
    <property type="entry name" value="FBA_2"/>
    <property type="match status" value="1"/>
</dbReference>
<protein>
    <submittedName>
        <fullName evidence="3">Uncharacterized protein</fullName>
    </submittedName>
</protein>
<dbReference type="PANTHER" id="PTHR21503">
    <property type="entry name" value="F-BOX-CONTAINING HYPOTHETICAL PROTEIN C.ELEGANS"/>
    <property type="match status" value="1"/>
</dbReference>
<evidence type="ECO:0000259" key="2">
    <source>
        <dbReference type="Pfam" id="PF07735"/>
    </source>
</evidence>
<dbReference type="Proteomes" id="UP000008068">
    <property type="component" value="Unassembled WGS sequence"/>
</dbReference>
<name>G0NDT6_CAEBE</name>
<dbReference type="HOGENOM" id="CLU_039220_0_0_1"/>
<dbReference type="AlphaFoldDB" id="G0NDT6"/>